<feature type="domain" description="Anti-sigma factor NepR" evidence="9">
    <location>
        <begin position="29"/>
        <end position="61"/>
    </location>
</feature>
<evidence type="ECO:0000259" key="9">
    <source>
        <dbReference type="Pfam" id="PF18557"/>
    </source>
</evidence>
<dbReference type="PROSITE" id="PS01063">
    <property type="entry name" value="SIGMA70_ECF"/>
    <property type="match status" value="1"/>
</dbReference>
<protein>
    <recommendedName>
        <fullName evidence="6">RNA polymerase sigma factor</fullName>
    </recommendedName>
</protein>
<dbReference type="AlphaFoldDB" id="A0A2U8WBE9"/>
<evidence type="ECO:0000259" key="7">
    <source>
        <dbReference type="Pfam" id="PF04542"/>
    </source>
</evidence>
<dbReference type="InterPro" id="IPR007627">
    <property type="entry name" value="RNA_pol_sigma70_r2"/>
</dbReference>
<keyword evidence="11" id="KW-1185">Reference proteome</keyword>
<dbReference type="GO" id="GO:0016987">
    <property type="term" value="F:sigma factor activity"/>
    <property type="evidence" value="ECO:0007669"/>
    <property type="project" value="UniProtKB-KW"/>
</dbReference>
<comment type="similarity">
    <text evidence="1 6">Belongs to the sigma-70 factor family. ECF subfamily.</text>
</comment>
<keyword evidence="4 6" id="KW-0238">DNA-binding</keyword>
<dbReference type="Pfam" id="PF08281">
    <property type="entry name" value="Sigma70_r4_2"/>
    <property type="match status" value="1"/>
</dbReference>
<dbReference type="PANTHER" id="PTHR43133">
    <property type="entry name" value="RNA POLYMERASE ECF-TYPE SIGMA FACTO"/>
    <property type="match status" value="1"/>
</dbReference>
<evidence type="ECO:0000259" key="8">
    <source>
        <dbReference type="Pfam" id="PF08281"/>
    </source>
</evidence>
<dbReference type="Gene3D" id="1.10.10.10">
    <property type="entry name" value="Winged helix-like DNA-binding domain superfamily/Winged helix DNA-binding domain"/>
    <property type="match status" value="1"/>
</dbReference>
<dbReference type="InterPro" id="IPR039425">
    <property type="entry name" value="RNA_pol_sigma-70-like"/>
</dbReference>
<feature type="domain" description="RNA polymerase sigma-70 region 2" evidence="7">
    <location>
        <begin position="82"/>
        <end position="144"/>
    </location>
</feature>
<dbReference type="InterPro" id="IPR014284">
    <property type="entry name" value="RNA_pol_sigma-70_dom"/>
</dbReference>
<evidence type="ECO:0000256" key="1">
    <source>
        <dbReference type="ARBA" id="ARBA00010641"/>
    </source>
</evidence>
<dbReference type="InterPro" id="IPR000838">
    <property type="entry name" value="RNA_pol_sigma70_ECF_CS"/>
</dbReference>
<name>A0A2U8WBE9_9HYPH</name>
<evidence type="ECO:0000256" key="4">
    <source>
        <dbReference type="ARBA" id="ARBA00023125"/>
    </source>
</evidence>
<accession>A0A2U8WBE9</accession>
<dbReference type="OrthoDB" id="9797134at2"/>
<dbReference type="InterPro" id="IPR013249">
    <property type="entry name" value="RNA_pol_sigma70_r4_t2"/>
</dbReference>
<feature type="domain" description="RNA polymerase sigma factor 70 region 4 type 2" evidence="8">
    <location>
        <begin position="171"/>
        <end position="222"/>
    </location>
</feature>
<dbReference type="SUPFAM" id="SSF88946">
    <property type="entry name" value="Sigma2 domain of RNA polymerase sigma factors"/>
    <property type="match status" value="1"/>
</dbReference>
<keyword evidence="3 6" id="KW-0731">Sigma factor</keyword>
<dbReference type="GO" id="GO:0006352">
    <property type="term" value="P:DNA-templated transcription initiation"/>
    <property type="evidence" value="ECO:0007669"/>
    <property type="project" value="InterPro"/>
</dbReference>
<keyword evidence="5 6" id="KW-0804">Transcription</keyword>
<dbReference type="InterPro" id="IPR041649">
    <property type="entry name" value="NepR"/>
</dbReference>
<dbReference type="SUPFAM" id="SSF88659">
    <property type="entry name" value="Sigma3 and sigma4 domains of RNA polymerase sigma factors"/>
    <property type="match status" value="1"/>
</dbReference>
<dbReference type="Proteomes" id="UP000245926">
    <property type="component" value="Chromosome"/>
</dbReference>
<dbReference type="InterPro" id="IPR036388">
    <property type="entry name" value="WH-like_DNA-bd_sf"/>
</dbReference>
<evidence type="ECO:0000313" key="11">
    <source>
        <dbReference type="Proteomes" id="UP000245926"/>
    </source>
</evidence>
<dbReference type="InterPro" id="IPR013324">
    <property type="entry name" value="RNA_pol_sigma_r3/r4-like"/>
</dbReference>
<keyword evidence="2 6" id="KW-0805">Transcription regulation</keyword>
<gene>
    <name evidence="10" type="ORF">DK389_21675</name>
</gene>
<dbReference type="KEGG" id="mets:DK389_21675"/>
<organism evidence="10 11">
    <name type="scientific">Methylobacterium durans</name>
    <dbReference type="NCBI Taxonomy" id="2202825"/>
    <lineage>
        <taxon>Bacteria</taxon>
        <taxon>Pseudomonadati</taxon>
        <taxon>Pseudomonadota</taxon>
        <taxon>Alphaproteobacteria</taxon>
        <taxon>Hyphomicrobiales</taxon>
        <taxon>Methylobacteriaceae</taxon>
        <taxon>Methylobacterium</taxon>
    </lineage>
</organism>
<dbReference type="NCBIfam" id="TIGR02937">
    <property type="entry name" value="sigma70-ECF"/>
    <property type="match status" value="1"/>
</dbReference>
<evidence type="ECO:0000313" key="10">
    <source>
        <dbReference type="EMBL" id="AWN42636.1"/>
    </source>
</evidence>
<dbReference type="Gene3D" id="1.10.1740.10">
    <property type="match status" value="1"/>
</dbReference>
<sequence length="238" mass="26162">MVKLQLGRSQVPMISPDQNQRSCLTAALRAHLGNQLRACYGTLLTEQQPQRLLDLIKQLESALSTLREPTSAAFRDGLLAAVPRLHTYAMSLTGNAARADDLVQEALLKAWSNQHSFVPGSNLNAWLFTILRNQFYTECRKGKREVEDADGAAAERLIEVPDQEDRIELQDVWSKVAKLPALQREALLLVSVHDMTYEAAAEVIGCQVGTVKSRVSRGRALLSDLLGFAGGRLSRAAA</sequence>
<evidence type="ECO:0000256" key="3">
    <source>
        <dbReference type="ARBA" id="ARBA00023082"/>
    </source>
</evidence>
<proteinExistence type="inferred from homology"/>
<dbReference type="Pfam" id="PF18557">
    <property type="entry name" value="NepR"/>
    <property type="match status" value="1"/>
</dbReference>
<dbReference type="GO" id="GO:0003677">
    <property type="term" value="F:DNA binding"/>
    <property type="evidence" value="ECO:0007669"/>
    <property type="project" value="UniProtKB-KW"/>
</dbReference>
<reference evidence="11" key="1">
    <citation type="submission" date="2018-05" db="EMBL/GenBank/DDBJ databases">
        <title>Complete Genome Sequence of Methylobacterium sp. 17SD2-17.</title>
        <authorList>
            <person name="Srinivasan S."/>
        </authorList>
    </citation>
    <scope>NUCLEOTIDE SEQUENCE [LARGE SCALE GENOMIC DNA]</scope>
    <source>
        <strain evidence="11">17SD2-17</strain>
    </source>
</reference>
<dbReference type="CDD" id="cd06171">
    <property type="entry name" value="Sigma70_r4"/>
    <property type="match status" value="1"/>
</dbReference>
<dbReference type="RefSeq" id="WP_109892713.1">
    <property type="nucleotide sequence ID" value="NZ_CP029550.1"/>
</dbReference>
<dbReference type="PANTHER" id="PTHR43133:SF25">
    <property type="entry name" value="RNA POLYMERASE SIGMA FACTOR RFAY-RELATED"/>
    <property type="match status" value="1"/>
</dbReference>
<dbReference type="Pfam" id="PF04542">
    <property type="entry name" value="Sigma70_r2"/>
    <property type="match status" value="1"/>
</dbReference>
<dbReference type="InterPro" id="IPR013325">
    <property type="entry name" value="RNA_pol_sigma_r2"/>
</dbReference>
<evidence type="ECO:0000256" key="5">
    <source>
        <dbReference type="ARBA" id="ARBA00023163"/>
    </source>
</evidence>
<evidence type="ECO:0000256" key="6">
    <source>
        <dbReference type="RuleBase" id="RU000716"/>
    </source>
</evidence>
<dbReference type="EMBL" id="CP029550">
    <property type="protein sequence ID" value="AWN42636.1"/>
    <property type="molecule type" value="Genomic_DNA"/>
</dbReference>
<evidence type="ECO:0000256" key="2">
    <source>
        <dbReference type="ARBA" id="ARBA00023015"/>
    </source>
</evidence>